<dbReference type="Pfam" id="PF03995">
    <property type="entry name" value="Inhibitor_I36"/>
    <property type="match status" value="1"/>
</dbReference>
<feature type="chain" id="PRO_5035234617" description="Peptidase inhibitor family I36" evidence="1">
    <location>
        <begin position="28"/>
        <end position="176"/>
    </location>
</feature>
<protein>
    <recommendedName>
        <fullName evidence="4">Peptidase inhibitor family I36</fullName>
    </recommendedName>
</protein>
<evidence type="ECO:0000313" key="2">
    <source>
        <dbReference type="EMBL" id="GGK22845.1"/>
    </source>
</evidence>
<organism evidence="2 3">
    <name type="scientific">Pilimelia terevasa</name>
    <dbReference type="NCBI Taxonomy" id="53372"/>
    <lineage>
        <taxon>Bacteria</taxon>
        <taxon>Bacillati</taxon>
        <taxon>Actinomycetota</taxon>
        <taxon>Actinomycetes</taxon>
        <taxon>Micromonosporales</taxon>
        <taxon>Micromonosporaceae</taxon>
        <taxon>Pilimelia</taxon>
    </lineage>
</organism>
<sequence length="176" mass="18267">MSRRKAWGVVTAGALAAVLGTVGVASASSTAESAGPEPGMATFEGKLIDLRKGWGEARVCDVYSARDVRCFRTAGQAADGRGAGLASDLGGIEDCPDGWLCIWAGGNHNGNMAKTQDDKPVDLANIGMRYNVGSWANKQGDSGGLVLTGNSTHEIRPGEQVPNGRQIGSRAEKFFG</sequence>
<evidence type="ECO:0000256" key="1">
    <source>
        <dbReference type="SAM" id="SignalP"/>
    </source>
</evidence>
<dbReference type="AlphaFoldDB" id="A0A8J3BLC2"/>
<evidence type="ECO:0000313" key="3">
    <source>
        <dbReference type="Proteomes" id="UP000662200"/>
    </source>
</evidence>
<evidence type="ECO:0008006" key="4">
    <source>
        <dbReference type="Google" id="ProtNLM"/>
    </source>
</evidence>
<dbReference type="EMBL" id="BMQC01000004">
    <property type="protein sequence ID" value="GGK22845.1"/>
    <property type="molecule type" value="Genomic_DNA"/>
</dbReference>
<accession>A0A8J3BLC2</accession>
<dbReference type="RefSeq" id="WP_189113421.1">
    <property type="nucleotide sequence ID" value="NZ_BMQC01000004.1"/>
</dbReference>
<reference evidence="2" key="2">
    <citation type="submission" date="2020-09" db="EMBL/GenBank/DDBJ databases">
        <authorList>
            <person name="Sun Q."/>
            <person name="Ohkuma M."/>
        </authorList>
    </citation>
    <scope>NUCLEOTIDE SEQUENCE</scope>
    <source>
        <strain evidence="2">JCM 3091</strain>
    </source>
</reference>
<dbReference type="Proteomes" id="UP000662200">
    <property type="component" value="Unassembled WGS sequence"/>
</dbReference>
<comment type="caution">
    <text evidence="2">The sequence shown here is derived from an EMBL/GenBank/DDBJ whole genome shotgun (WGS) entry which is preliminary data.</text>
</comment>
<feature type="signal peptide" evidence="1">
    <location>
        <begin position="1"/>
        <end position="27"/>
    </location>
</feature>
<keyword evidence="1" id="KW-0732">Signal</keyword>
<gene>
    <name evidence="2" type="ORF">GCM10010124_14250</name>
</gene>
<reference evidence="2" key="1">
    <citation type="journal article" date="2014" name="Int. J. Syst. Evol. Microbiol.">
        <title>Complete genome sequence of Corynebacterium casei LMG S-19264T (=DSM 44701T), isolated from a smear-ripened cheese.</title>
        <authorList>
            <consortium name="US DOE Joint Genome Institute (JGI-PGF)"/>
            <person name="Walter F."/>
            <person name="Albersmeier A."/>
            <person name="Kalinowski J."/>
            <person name="Ruckert C."/>
        </authorList>
    </citation>
    <scope>NUCLEOTIDE SEQUENCE</scope>
    <source>
        <strain evidence="2">JCM 3091</strain>
    </source>
</reference>
<name>A0A8J3BLC2_9ACTN</name>
<proteinExistence type="predicted"/>
<keyword evidence="3" id="KW-1185">Reference proteome</keyword>